<keyword evidence="5" id="KW-1133">Transmembrane helix</keyword>
<reference evidence="8" key="1">
    <citation type="journal article" date="2019" name="Int. J. Syst. Evol. Microbiol.">
        <title>The Global Catalogue of Microorganisms (GCM) 10K type strain sequencing project: providing services to taxonomists for standard genome sequencing and annotation.</title>
        <authorList>
            <consortium name="The Broad Institute Genomics Platform"/>
            <consortium name="The Broad Institute Genome Sequencing Center for Infectious Disease"/>
            <person name="Wu L."/>
            <person name="Ma J."/>
        </authorList>
    </citation>
    <scope>NUCLEOTIDE SEQUENCE [LARGE SCALE GENOMIC DNA]</scope>
    <source>
        <strain evidence="8">JCM 17593</strain>
    </source>
</reference>
<evidence type="ECO:0000256" key="3">
    <source>
        <dbReference type="ARBA" id="ARBA00022729"/>
    </source>
</evidence>
<comment type="caution">
    <text evidence="7">The sequence shown here is derived from an EMBL/GenBank/DDBJ whole genome shotgun (WGS) entry which is preliminary data.</text>
</comment>
<dbReference type="Proteomes" id="UP001500213">
    <property type="component" value="Unassembled WGS sequence"/>
</dbReference>
<feature type="domain" description="CopC" evidence="6">
    <location>
        <begin position="45"/>
        <end position="139"/>
    </location>
</feature>
<feature type="transmembrane region" description="Helical" evidence="5">
    <location>
        <begin position="179"/>
        <end position="204"/>
    </location>
</feature>
<organism evidence="7 8">
    <name type="scientific">Gryllotalpicola kribbensis</name>
    <dbReference type="NCBI Taxonomy" id="993084"/>
    <lineage>
        <taxon>Bacteria</taxon>
        <taxon>Bacillati</taxon>
        <taxon>Actinomycetota</taxon>
        <taxon>Actinomycetes</taxon>
        <taxon>Micrococcales</taxon>
        <taxon>Microbacteriaceae</taxon>
        <taxon>Gryllotalpicola</taxon>
    </lineage>
</organism>
<dbReference type="PANTHER" id="PTHR34820:SF4">
    <property type="entry name" value="INNER MEMBRANE PROTEIN YEBZ"/>
    <property type="match status" value="1"/>
</dbReference>
<dbReference type="InterPro" id="IPR014755">
    <property type="entry name" value="Cu-Rt/internalin_Ig-like"/>
</dbReference>
<gene>
    <name evidence="7" type="ORF">GCM10022288_22680</name>
</gene>
<dbReference type="InterPro" id="IPR032694">
    <property type="entry name" value="CopC/D"/>
</dbReference>
<evidence type="ECO:0000313" key="7">
    <source>
        <dbReference type="EMBL" id="GAA4191602.1"/>
    </source>
</evidence>
<keyword evidence="5" id="KW-0812">Transmembrane</keyword>
<keyword evidence="3" id="KW-0732">Signal</keyword>
<keyword evidence="8" id="KW-1185">Reference proteome</keyword>
<accession>A0ABP8AVK9</accession>
<evidence type="ECO:0000256" key="1">
    <source>
        <dbReference type="ARBA" id="ARBA00004196"/>
    </source>
</evidence>
<evidence type="ECO:0000256" key="5">
    <source>
        <dbReference type="SAM" id="Phobius"/>
    </source>
</evidence>
<dbReference type="Pfam" id="PF04234">
    <property type="entry name" value="CopC"/>
    <property type="match status" value="1"/>
</dbReference>
<evidence type="ECO:0000256" key="4">
    <source>
        <dbReference type="ARBA" id="ARBA00023008"/>
    </source>
</evidence>
<sequence length="219" mass="21739">MSTARRAARADRPRRSTIAALLAGAGAALAAAALALVPATSASAHDYLVSSTPAANASVTSALSQVSLTFDDIVLDDGGHGALVQVTDASGRNFETGCASVQDRQVSVPVALGAPGTYRVTWQIVSADGHPVSDSIQFTYSGPKAGDGRTGPLAKCGTTVAAPKAQATGAPAQASVSPAVIVIIAVAGGVVVLAVIAVVLVIVLSGRRTRAKDGDTTVN</sequence>
<keyword evidence="5" id="KW-0472">Membrane</keyword>
<dbReference type="InterPro" id="IPR014756">
    <property type="entry name" value="Ig_E-set"/>
</dbReference>
<dbReference type="PANTHER" id="PTHR34820">
    <property type="entry name" value="INNER MEMBRANE PROTEIN YEBZ"/>
    <property type="match status" value="1"/>
</dbReference>
<protein>
    <recommendedName>
        <fullName evidence="6">CopC domain-containing protein</fullName>
    </recommendedName>
</protein>
<keyword evidence="2" id="KW-0479">Metal-binding</keyword>
<evidence type="ECO:0000256" key="2">
    <source>
        <dbReference type="ARBA" id="ARBA00022723"/>
    </source>
</evidence>
<dbReference type="RefSeq" id="WP_344776929.1">
    <property type="nucleotide sequence ID" value="NZ_BAABBX010000015.1"/>
</dbReference>
<keyword evidence="4" id="KW-0186">Copper</keyword>
<dbReference type="PROSITE" id="PS51318">
    <property type="entry name" value="TAT"/>
    <property type="match status" value="1"/>
</dbReference>
<dbReference type="InterPro" id="IPR007348">
    <property type="entry name" value="CopC_dom"/>
</dbReference>
<proteinExistence type="predicted"/>
<dbReference type="Gene3D" id="2.60.40.1220">
    <property type="match status" value="1"/>
</dbReference>
<evidence type="ECO:0000313" key="8">
    <source>
        <dbReference type="Proteomes" id="UP001500213"/>
    </source>
</evidence>
<dbReference type="SUPFAM" id="SSF81296">
    <property type="entry name" value="E set domains"/>
    <property type="match status" value="1"/>
</dbReference>
<evidence type="ECO:0000259" key="6">
    <source>
        <dbReference type="Pfam" id="PF04234"/>
    </source>
</evidence>
<dbReference type="InterPro" id="IPR006311">
    <property type="entry name" value="TAT_signal"/>
</dbReference>
<dbReference type="EMBL" id="BAABBX010000015">
    <property type="protein sequence ID" value="GAA4191602.1"/>
    <property type="molecule type" value="Genomic_DNA"/>
</dbReference>
<comment type="subcellular location">
    <subcellularLocation>
        <location evidence="1">Cell envelope</location>
    </subcellularLocation>
</comment>
<name>A0ABP8AVK9_9MICO</name>